<gene>
    <name evidence="1" type="ORF">GQ607_009007</name>
</gene>
<evidence type="ECO:0000313" key="1">
    <source>
        <dbReference type="EMBL" id="KAF0323798.1"/>
    </source>
</evidence>
<dbReference type="AlphaFoldDB" id="A0A8H3ZLK2"/>
<organism evidence="1 2">
    <name type="scientific">Colletotrichum asianum</name>
    <dbReference type="NCBI Taxonomy" id="702518"/>
    <lineage>
        <taxon>Eukaryota</taxon>
        <taxon>Fungi</taxon>
        <taxon>Dikarya</taxon>
        <taxon>Ascomycota</taxon>
        <taxon>Pezizomycotina</taxon>
        <taxon>Sordariomycetes</taxon>
        <taxon>Hypocreomycetidae</taxon>
        <taxon>Glomerellales</taxon>
        <taxon>Glomerellaceae</taxon>
        <taxon>Colletotrichum</taxon>
        <taxon>Colletotrichum gloeosporioides species complex</taxon>
    </lineage>
</organism>
<name>A0A8H3ZLK2_9PEZI</name>
<sequence length="28" mass="3043">MMAPGRTNFRMSSQLALEPGLGCSMSRI</sequence>
<evidence type="ECO:0000313" key="2">
    <source>
        <dbReference type="Proteomes" id="UP000434172"/>
    </source>
</evidence>
<comment type="caution">
    <text evidence="1">The sequence shown here is derived from an EMBL/GenBank/DDBJ whole genome shotgun (WGS) entry which is preliminary data.</text>
</comment>
<keyword evidence="2" id="KW-1185">Reference proteome</keyword>
<dbReference type="EMBL" id="WOWK01000049">
    <property type="protein sequence ID" value="KAF0323798.1"/>
    <property type="molecule type" value="Genomic_DNA"/>
</dbReference>
<protein>
    <submittedName>
        <fullName evidence="1">Uncharacterized protein</fullName>
    </submittedName>
</protein>
<proteinExistence type="predicted"/>
<accession>A0A8H3ZLK2</accession>
<reference evidence="1 2" key="1">
    <citation type="submission" date="2019-12" db="EMBL/GenBank/DDBJ databases">
        <title>A genome sequence resource for the geographically widespread anthracnose pathogen Colletotrichum asianum.</title>
        <authorList>
            <person name="Meng Y."/>
        </authorList>
    </citation>
    <scope>NUCLEOTIDE SEQUENCE [LARGE SCALE GENOMIC DNA]</scope>
    <source>
        <strain evidence="1 2">ICMP 18580</strain>
    </source>
</reference>
<dbReference type="Proteomes" id="UP000434172">
    <property type="component" value="Unassembled WGS sequence"/>
</dbReference>